<dbReference type="InterPro" id="IPR004046">
    <property type="entry name" value="GST_C"/>
</dbReference>
<dbReference type="InterPro" id="IPR004045">
    <property type="entry name" value="Glutathione_S-Trfase_N"/>
</dbReference>
<dbReference type="SFLD" id="SFLDG01151">
    <property type="entry name" value="Main.2:_Nu-like"/>
    <property type="match status" value="1"/>
</dbReference>
<gene>
    <name evidence="4" type="ORF">GCM10011614_20950</name>
</gene>
<dbReference type="SUPFAM" id="SSF47616">
    <property type="entry name" value="GST C-terminal domain-like"/>
    <property type="match status" value="1"/>
</dbReference>
<organism evidence="4 5">
    <name type="scientific">Novosphingobium colocasiae</name>
    <dbReference type="NCBI Taxonomy" id="1256513"/>
    <lineage>
        <taxon>Bacteria</taxon>
        <taxon>Pseudomonadati</taxon>
        <taxon>Pseudomonadota</taxon>
        <taxon>Alphaproteobacteria</taxon>
        <taxon>Sphingomonadales</taxon>
        <taxon>Sphingomonadaceae</taxon>
        <taxon>Novosphingobium</taxon>
    </lineage>
</organism>
<evidence type="ECO:0000259" key="3">
    <source>
        <dbReference type="PROSITE" id="PS50405"/>
    </source>
</evidence>
<dbReference type="Pfam" id="PF00043">
    <property type="entry name" value="GST_C"/>
    <property type="match status" value="1"/>
</dbReference>
<evidence type="ECO:0000256" key="1">
    <source>
        <dbReference type="RuleBase" id="RU003494"/>
    </source>
</evidence>
<proteinExistence type="inferred from homology"/>
<feature type="domain" description="GST C-terminal" evidence="3">
    <location>
        <begin position="90"/>
        <end position="212"/>
    </location>
</feature>
<comment type="similarity">
    <text evidence="1">Belongs to the GST superfamily.</text>
</comment>
<dbReference type="PROSITE" id="PS50405">
    <property type="entry name" value="GST_CTER"/>
    <property type="match status" value="1"/>
</dbReference>
<reference evidence="4" key="1">
    <citation type="journal article" date="2014" name="Int. J. Syst. Evol. Microbiol.">
        <title>Complete genome sequence of Corynebacterium casei LMG S-19264T (=DSM 44701T), isolated from a smear-ripened cheese.</title>
        <authorList>
            <consortium name="US DOE Joint Genome Institute (JGI-PGF)"/>
            <person name="Walter F."/>
            <person name="Albersmeier A."/>
            <person name="Kalinowski J."/>
            <person name="Ruckert C."/>
        </authorList>
    </citation>
    <scope>NUCLEOTIDE SEQUENCE</scope>
    <source>
        <strain evidence="4">KCTC 32255</strain>
    </source>
</reference>
<dbReference type="EMBL" id="BMZA01000007">
    <property type="protein sequence ID" value="GGZ05932.1"/>
    <property type="molecule type" value="Genomic_DNA"/>
</dbReference>
<dbReference type="Gene3D" id="1.20.1050.10">
    <property type="match status" value="1"/>
</dbReference>
<dbReference type="PANTHER" id="PTHR44051:SF19">
    <property type="entry name" value="DISULFIDE-BOND OXIDOREDUCTASE YFCG"/>
    <property type="match status" value="1"/>
</dbReference>
<dbReference type="SFLD" id="SFLDS00019">
    <property type="entry name" value="Glutathione_Transferase_(cytos"/>
    <property type="match status" value="1"/>
</dbReference>
<accession>A0A918PFH9</accession>
<dbReference type="PROSITE" id="PS50404">
    <property type="entry name" value="GST_NTER"/>
    <property type="match status" value="1"/>
</dbReference>
<reference evidence="4" key="2">
    <citation type="submission" date="2020-09" db="EMBL/GenBank/DDBJ databases">
        <authorList>
            <person name="Sun Q."/>
            <person name="Kim S."/>
        </authorList>
    </citation>
    <scope>NUCLEOTIDE SEQUENCE</scope>
    <source>
        <strain evidence="4">KCTC 32255</strain>
    </source>
</reference>
<dbReference type="InterPro" id="IPR040079">
    <property type="entry name" value="Glutathione_S-Trfase"/>
</dbReference>
<protein>
    <submittedName>
        <fullName evidence="4">Thiol:disulfide oxidoreductase</fullName>
    </submittedName>
</protein>
<comment type="caution">
    <text evidence="4">The sequence shown here is derived from an EMBL/GenBank/DDBJ whole genome shotgun (WGS) entry which is preliminary data.</text>
</comment>
<evidence type="ECO:0000313" key="4">
    <source>
        <dbReference type="EMBL" id="GGZ05932.1"/>
    </source>
</evidence>
<dbReference type="Pfam" id="PF02798">
    <property type="entry name" value="GST_N"/>
    <property type="match status" value="1"/>
</dbReference>
<dbReference type="PANTHER" id="PTHR44051">
    <property type="entry name" value="GLUTATHIONE S-TRANSFERASE-RELATED"/>
    <property type="match status" value="1"/>
</dbReference>
<dbReference type="InterPro" id="IPR036249">
    <property type="entry name" value="Thioredoxin-like_sf"/>
</dbReference>
<dbReference type="InterPro" id="IPR010987">
    <property type="entry name" value="Glutathione-S-Trfase_C-like"/>
</dbReference>
<dbReference type="Gene3D" id="3.40.30.10">
    <property type="entry name" value="Glutaredoxin"/>
    <property type="match status" value="1"/>
</dbReference>
<dbReference type="CDD" id="cd03048">
    <property type="entry name" value="GST_N_Ure2p_like"/>
    <property type="match status" value="1"/>
</dbReference>
<sequence length="245" mass="26969">MIELHYVATANGLKVAIMLAELGLPYRVVNYDLFGGQHLTAEFRRINPNSKLPAIIDMAPADGGEPLPVFESGAVLMYLAEKTGRFLPTAPRDRAVAQQWLLWQMAGLGPMHGQAHHFVRYAPEKIDYAVTRYTREARRLLNVLDYRLSEARFLAGDEYSIADMAAWPWAGGAALIGIDIAEFPSLARWHAEVGARPAVAAALAGKETGVPPEYMQERAQLTAEQWANTFGDRMHAAASSHRADA</sequence>
<dbReference type="InterPro" id="IPR036282">
    <property type="entry name" value="Glutathione-S-Trfase_C_sf"/>
</dbReference>
<evidence type="ECO:0000313" key="5">
    <source>
        <dbReference type="Proteomes" id="UP000648075"/>
    </source>
</evidence>
<name>A0A918PFH9_9SPHN</name>
<dbReference type="AlphaFoldDB" id="A0A918PFH9"/>
<dbReference type="RefSeq" id="WP_189621155.1">
    <property type="nucleotide sequence ID" value="NZ_BMZA01000007.1"/>
</dbReference>
<evidence type="ECO:0000259" key="2">
    <source>
        <dbReference type="PROSITE" id="PS50404"/>
    </source>
</evidence>
<keyword evidence="5" id="KW-1185">Reference proteome</keyword>
<feature type="domain" description="GST N-terminal" evidence="2">
    <location>
        <begin position="1"/>
        <end position="87"/>
    </location>
</feature>
<dbReference type="SUPFAM" id="SSF52833">
    <property type="entry name" value="Thioredoxin-like"/>
    <property type="match status" value="1"/>
</dbReference>
<dbReference type="SFLD" id="SFLDG00358">
    <property type="entry name" value="Main_(cytGST)"/>
    <property type="match status" value="1"/>
</dbReference>
<dbReference type="Proteomes" id="UP000648075">
    <property type="component" value="Unassembled WGS sequence"/>
</dbReference>